<feature type="region of interest" description="Disordered" evidence="5">
    <location>
        <begin position="157"/>
        <end position="178"/>
    </location>
</feature>
<dbReference type="EMBL" id="POTW01000039">
    <property type="protein sequence ID" value="PZF82403.1"/>
    <property type="molecule type" value="Genomic_DNA"/>
</dbReference>
<dbReference type="AlphaFoldDB" id="A0A2W2CQ81"/>
<evidence type="ECO:0000313" key="6">
    <source>
        <dbReference type="EMBL" id="PZF82403.1"/>
    </source>
</evidence>
<gene>
    <name evidence="6" type="ORF">C1I92_16855</name>
</gene>
<feature type="compositionally biased region" description="Polar residues" evidence="5">
    <location>
        <begin position="169"/>
        <end position="178"/>
    </location>
</feature>
<proteinExistence type="predicted"/>
<evidence type="ECO:0000256" key="5">
    <source>
        <dbReference type="SAM" id="MobiDB-lite"/>
    </source>
</evidence>
<comment type="caution">
    <text evidence="6">The sequence shown here is derived from an EMBL/GenBank/DDBJ whole genome shotgun (WGS) entry which is preliminary data.</text>
</comment>
<evidence type="ECO:0008006" key="8">
    <source>
        <dbReference type="Google" id="ProtNLM"/>
    </source>
</evidence>
<organism evidence="6 7">
    <name type="scientific">Jiangella anatolica</name>
    <dbReference type="NCBI Taxonomy" id="2670374"/>
    <lineage>
        <taxon>Bacteria</taxon>
        <taxon>Bacillati</taxon>
        <taxon>Actinomycetota</taxon>
        <taxon>Actinomycetes</taxon>
        <taxon>Jiangellales</taxon>
        <taxon>Jiangellaceae</taxon>
        <taxon>Jiangella</taxon>
    </lineage>
</organism>
<dbReference type="Proteomes" id="UP000248764">
    <property type="component" value="Unassembled WGS sequence"/>
</dbReference>
<dbReference type="GO" id="GO:0046872">
    <property type="term" value="F:metal ion binding"/>
    <property type="evidence" value="ECO:0007669"/>
    <property type="project" value="UniProtKB-KW"/>
</dbReference>
<dbReference type="RefSeq" id="WP_111255815.1">
    <property type="nucleotide sequence ID" value="NZ_POTW01000039.1"/>
</dbReference>
<keyword evidence="4" id="KW-0411">Iron-sulfur</keyword>
<dbReference type="GO" id="GO:0016491">
    <property type="term" value="F:oxidoreductase activity"/>
    <property type="evidence" value="ECO:0007669"/>
    <property type="project" value="UniProtKB-KW"/>
</dbReference>
<accession>A0A2W2CQ81</accession>
<keyword evidence="3" id="KW-0408">Iron</keyword>
<evidence type="ECO:0000256" key="4">
    <source>
        <dbReference type="ARBA" id="ARBA00023014"/>
    </source>
</evidence>
<evidence type="ECO:0000313" key="7">
    <source>
        <dbReference type="Proteomes" id="UP000248764"/>
    </source>
</evidence>
<dbReference type="GO" id="GO:0051536">
    <property type="term" value="F:iron-sulfur cluster binding"/>
    <property type="evidence" value="ECO:0007669"/>
    <property type="project" value="UniProtKB-KW"/>
</dbReference>
<protein>
    <recommendedName>
        <fullName evidence="8">FAD-dependent oxidoreductase</fullName>
    </recommendedName>
</protein>
<dbReference type="PANTHER" id="PTHR43498:SF1">
    <property type="entry name" value="COB--COM HETERODISULFIDE REDUCTASE IRON-SULFUR SUBUNIT A"/>
    <property type="match status" value="1"/>
</dbReference>
<keyword evidence="1" id="KW-0479">Metal-binding</keyword>
<evidence type="ECO:0000256" key="2">
    <source>
        <dbReference type="ARBA" id="ARBA00023002"/>
    </source>
</evidence>
<evidence type="ECO:0000256" key="1">
    <source>
        <dbReference type="ARBA" id="ARBA00022723"/>
    </source>
</evidence>
<keyword evidence="7" id="KW-1185">Reference proteome</keyword>
<sequence length="178" mass="18944">MGVRETRRITGEYVLTGEDVASGRSFEAAVASVSFPADIHEPAGTGQVGFRVGSGPVKRSSYEIPYRALIPRDIDQLVMAGRCISGTFEAHASYRVKGPCMAMGQAAGLAASLSASSGVAPRDLAIGDLRGGLLGQNVKLDTDSADVRDWRWETVESDPTYRPDRGRTRQSSAYHGPG</sequence>
<name>A0A2W2CQ81_9ACTN</name>
<evidence type="ECO:0000256" key="3">
    <source>
        <dbReference type="ARBA" id="ARBA00023004"/>
    </source>
</evidence>
<dbReference type="PANTHER" id="PTHR43498">
    <property type="entry name" value="FERREDOXIN:COB-COM HETERODISULFIDE REDUCTASE SUBUNIT A"/>
    <property type="match status" value="1"/>
</dbReference>
<dbReference type="Pfam" id="PF12831">
    <property type="entry name" value="FAD_oxidored"/>
    <property type="match status" value="1"/>
</dbReference>
<keyword evidence="2" id="KW-0560">Oxidoreductase</keyword>
<dbReference type="InterPro" id="IPR039650">
    <property type="entry name" value="HdrA-like"/>
</dbReference>
<feature type="compositionally biased region" description="Basic and acidic residues" evidence="5">
    <location>
        <begin position="157"/>
        <end position="167"/>
    </location>
</feature>
<reference evidence="6 7" key="1">
    <citation type="submission" date="2018-01" db="EMBL/GenBank/DDBJ databases">
        <title>Draft genome sequence of Jiangella sp. GTF31.</title>
        <authorList>
            <person name="Sahin N."/>
            <person name="Ay H."/>
            <person name="Saygin H."/>
        </authorList>
    </citation>
    <scope>NUCLEOTIDE SEQUENCE [LARGE SCALE GENOMIC DNA]</scope>
    <source>
        <strain evidence="6 7">GTF31</strain>
    </source>
</reference>